<dbReference type="Gene3D" id="3.30.160.60">
    <property type="entry name" value="Classic Zinc Finger"/>
    <property type="match status" value="3"/>
</dbReference>
<dbReference type="PROSITE" id="PS50157">
    <property type="entry name" value="ZINC_FINGER_C2H2_2"/>
    <property type="match status" value="4"/>
</dbReference>
<evidence type="ECO:0000256" key="4">
    <source>
        <dbReference type="PROSITE-ProRule" id="PRU00042"/>
    </source>
</evidence>
<dbReference type="PANTHER" id="PTHR16515:SF21">
    <property type="entry name" value="PR DOMAIN ZINC FINGER PROTEIN 13"/>
    <property type="match status" value="1"/>
</dbReference>
<evidence type="ECO:0000256" key="1">
    <source>
        <dbReference type="ARBA" id="ARBA00022723"/>
    </source>
</evidence>
<keyword evidence="1" id="KW-0479">Metal-binding</keyword>
<accession>A0A2S2QH12</accession>
<feature type="compositionally biased region" description="Low complexity" evidence="5">
    <location>
        <begin position="228"/>
        <end position="243"/>
    </location>
</feature>
<feature type="domain" description="C2H2-type" evidence="6">
    <location>
        <begin position="322"/>
        <end position="349"/>
    </location>
</feature>
<evidence type="ECO:0000259" key="6">
    <source>
        <dbReference type="PROSITE" id="PS50157"/>
    </source>
</evidence>
<keyword evidence="3" id="KW-0862">Zinc</keyword>
<reference evidence="9" key="2">
    <citation type="submission" date="2025-04" db="UniProtKB">
        <authorList>
            <consortium name="RefSeq"/>
        </authorList>
    </citation>
    <scope>IDENTIFICATION</scope>
</reference>
<dbReference type="SMART" id="SM00355">
    <property type="entry name" value="ZnF_C2H2"/>
    <property type="match status" value="4"/>
</dbReference>
<dbReference type="InterPro" id="IPR050331">
    <property type="entry name" value="Zinc_finger"/>
</dbReference>
<evidence type="ECO:0000256" key="5">
    <source>
        <dbReference type="SAM" id="MobiDB-lite"/>
    </source>
</evidence>
<dbReference type="InterPro" id="IPR013087">
    <property type="entry name" value="Znf_C2H2_type"/>
</dbReference>
<feature type="region of interest" description="Disordered" evidence="5">
    <location>
        <begin position="39"/>
        <end position="59"/>
    </location>
</feature>
<dbReference type="FunFam" id="3.30.160.60:FF:000616">
    <property type="entry name" value="PR domain zinc finger protein 13"/>
    <property type="match status" value="1"/>
</dbReference>
<evidence type="ECO:0000256" key="3">
    <source>
        <dbReference type="ARBA" id="ARBA00022833"/>
    </source>
</evidence>
<organism evidence="7">
    <name type="scientific">Sipha flava</name>
    <name type="common">yellow sugarcane aphid</name>
    <dbReference type="NCBI Taxonomy" id="143950"/>
    <lineage>
        <taxon>Eukaryota</taxon>
        <taxon>Metazoa</taxon>
        <taxon>Ecdysozoa</taxon>
        <taxon>Arthropoda</taxon>
        <taxon>Hexapoda</taxon>
        <taxon>Insecta</taxon>
        <taxon>Pterygota</taxon>
        <taxon>Neoptera</taxon>
        <taxon>Paraneoptera</taxon>
        <taxon>Hemiptera</taxon>
        <taxon>Sternorrhyncha</taxon>
        <taxon>Aphidomorpha</taxon>
        <taxon>Aphidoidea</taxon>
        <taxon>Aphididae</taxon>
        <taxon>Sipha</taxon>
    </lineage>
</organism>
<feature type="domain" description="C2H2-type" evidence="6">
    <location>
        <begin position="160"/>
        <end position="187"/>
    </location>
</feature>
<name>A0A2S2QH12_9HEMI</name>
<dbReference type="SUPFAM" id="SSF57667">
    <property type="entry name" value="beta-beta-alpha zinc fingers"/>
    <property type="match status" value="2"/>
</dbReference>
<sequence>MDQPTDGERGTRAVAAAYLPANCCTAPVDVADVLRSHNVHRRADRSQEDHPPPPCSGNRKYKMLVSANDEGRLVCENAPSSRCPAAAGCSCWILSVPLAEDCHTYNCRLALLAASGTVVLHTTAAVLPGQPLKMWFPHDLQLMLHVPFLTPVNIRDERMYVCHECGYACEKPNPLKIHLALDCGRSPRAELWSRLVAATGGVDRTIEASFRFSLSPAESRASAAAAAQAAQAAQAQRPKSSAAGRSAFRPYSPESSASSDGGGCAPPPMTSGPSPTGRTPLPPYERGGGGGGVHDGDAAFFDRRCAEMETIVSNLGHSDQGHLCIYCGKVYSRKYGLKIHIRTHTGFKPLKCKYCYRPFGDPSNLNKHVRLHAEGDTPYKCDCCGKILVRKRDLDRHMKSRHARTMPKSLFKMHVPV</sequence>
<feature type="region of interest" description="Disordered" evidence="5">
    <location>
        <begin position="228"/>
        <end position="293"/>
    </location>
</feature>
<keyword evidence="2 4" id="KW-0863">Zinc-finger</keyword>
<evidence type="ECO:0000256" key="2">
    <source>
        <dbReference type="ARBA" id="ARBA00022771"/>
    </source>
</evidence>
<reference evidence="7" key="1">
    <citation type="submission" date="2018-04" db="EMBL/GenBank/DDBJ databases">
        <title>Transcriptome assembly of Sipha flava.</title>
        <authorList>
            <person name="Scully E.D."/>
            <person name="Geib S.M."/>
            <person name="Palmer N.A."/>
            <person name="Koch K."/>
            <person name="Bradshaw J."/>
            <person name="Heng-Moss T."/>
            <person name="Sarath G."/>
        </authorList>
    </citation>
    <scope>NUCLEOTIDE SEQUENCE</scope>
</reference>
<evidence type="ECO:0000313" key="8">
    <source>
        <dbReference type="Proteomes" id="UP000694846"/>
    </source>
</evidence>
<dbReference type="AlphaFoldDB" id="A0A2S2QH12"/>
<dbReference type="GO" id="GO:0010468">
    <property type="term" value="P:regulation of gene expression"/>
    <property type="evidence" value="ECO:0007669"/>
    <property type="project" value="TreeGrafter"/>
</dbReference>
<dbReference type="Proteomes" id="UP000694846">
    <property type="component" value="Unplaced"/>
</dbReference>
<dbReference type="PROSITE" id="PS00028">
    <property type="entry name" value="ZINC_FINGER_C2H2_1"/>
    <property type="match status" value="3"/>
</dbReference>
<feature type="domain" description="C2H2-type" evidence="6">
    <location>
        <begin position="379"/>
        <end position="407"/>
    </location>
</feature>
<dbReference type="RefSeq" id="XP_025420593.1">
    <property type="nucleotide sequence ID" value="XM_025564808.1"/>
</dbReference>
<dbReference type="GO" id="GO:0008270">
    <property type="term" value="F:zinc ion binding"/>
    <property type="evidence" value="ECO:0007669"/>
    <property type="project" value="UniProtKB-KW"/>
</dbReference>
<gene>
    <name evidence="7" type="primary">Prdm13</name>
    <name evidence="9" type="synonym">LOC112690734</name>
    <name evidence="7" type="ORF">g.2111</name>
</gene>
<keyword evidence="8" id="KW-1185">Reference proteome</keyword>
<dbReference type="Pfam" id="PF00096">
    <property type="entry name" value="zf-C2H2"/>
    <property type="match status" value="2"/>
</dbReference>
<dbReference type="GO" id="GO:0005634">
    <property type="term" value="C:nucleus"/>
    <property type="evidence" value="ECO:0007669"/>
    <property type="project" value="TreeGrafter"/>
</dbReference>
<evidence type="ECO:0000313" key="9">
    <source>
        <dbReference type="RefSeq" id="XP_025420593.1"/>
    </source>
</evidence>
<proteinExistence type="predicted"/>
<dbReference type="InterPro" id="IPR036236">
    <property type="entry name" value="Znf_C2H2_sf"/>
</dbReference>
<dbReference type="OrthoDB" id="9998363at2759"/>
<feature type="domain" description="C2H2-type" evidence="6">
    <location>
        <begin position="350"/>
        <end position="377"/>
    </location>
</feature>
<dbReference type="PANTHER" id="PTHR16515">
    <property type="entry name" value="PR DOMAIN ZINC FINGER PROTEIN"/>
    <property type="match status" value="1"/>
</dbReference>
<dbReference type="EMBL" id="GGMS01007824">
    <property type="protein sequence ID" value="MBY77027.1"/>
    <property type="molecule type" value="Transcribed_RNA"/>
</dbReference>
<dbReference type="FunFam" id="3.30.160.60:FF:000446">
    <property type="entry name" value="Zinc finger protein"/>
    <property type="match status" value="1"/>
</dbReference>
<protein>
    <submittedName>
        <fullName evidence="7">PR domain zinc finger protein</fullName>
    </submittedName>
    <submittedName>
        <fullName evidence="9">Zinc finger protein 568-like</fullName>
    </submittedName>
</protein>
<evidence type="ECO:0000313" key="7">
    <source>
        <dbReference type="EMBL" id="MBY77027.1"/>
    </source>
</evidence>